<dbReference type="Gene3D" id="2.102.10.10">
    <property type="entry name" value="Rieske [2Fe-2S] iron-sulphur domain"/>
    <property type="match status" value="1"/>
</dbReference>
<keyword evidence="3" id="KW-0408">Iron</keyword>
<dbReference type="PROSITE" id="PS51318">
    <property type="entry name" value="TAT"/>
    <property type="match status" value="1"/>
</dbReference>
<dbReference type="RefSeq" id="WP_151842582.1">
    <property type="nucleotide sequence ID" value="NZ_CP061033.1"/>
</dbReference>
<dbReference type="CDD" id="cd03467">
    <property type="entry name" value="Rieske"/>
    <property type="match status" value="1"/>
</dbReference>
<dbReference type="Pfam" id="PF00355">
    <property type="entry name" value="Rieske"/>
    <property type="match status" value="1"/>
</dbReference>
<accession>A0ABQ6VCG0</accession>
<feature type="domain" description="Rieske" evidence="5">
    <location>
        <begin position="43"/>
        <end position="137"/>
    </location>
</feature>
<dbReference type="InterPro" id="IPR006311">
    <property type="entry name" value="TAT_signal"/>
</dbReference>
<evidence type="ECO:0000256" key="1">
    <source>
        <dbReference type="ARBA" id="ARBA00022714"/>
    </source>
</evidence>
<dbReference type="InterPro" id="IPR017941">
    <property type="entry name" value="Rieske_2Fe-2S"/>
</dbReference>
<evidence type="ECO:0000259" key="5">
    <source>
        <dbReference type="PROSITE" id="PS51296"/>
    </source>
</evidence>
<dbReference type="Pfam" id="PF10518">
    <property type="entry name" value="TAT_signal"/>
    <property type="match status" value="1"/>
</dbReference>
<evidence type="ECO:0000313" key="7">
    <source>
        <dbReference type="Proteomes" id="UP000436181"/>
    </source>
</evidence>
<evidence type="ECO:0000313" key="6">
    <source>
        <dbReference type="EMBL" id="KAB3519896.1"/>
    </source>
</evidence>
<dbReference type="PROSITE" id="PS51296">
    <property type="entry name" value="RIESKE"/>
    <property type="match status" value="1"/>
</dbReference>
<dbReference type="InterPro" id="IPR019546">
    <property type="entry name" value="TAT_signal_bac_arc"/>
</dbReference>
<sequence length="140" mass="14281">MSSAAQDAQFSCSRRSFLKGAAVVTATTAAGALLAACGSSDEVAQVAAAEIPVGGAYIMDRWIVSQPTEGQFVAFSRVCPHAQGDINKLGEFEGKKVAICAKHGSEFDITTGEVLSGPSRVGMSGAKSVAVKGDQVEITG</sequence>
<name>A0ABQ6VCG0_9CORY</name>
<reference evidence="6 7" key="1">
    <citation type="submission" date="2019-10" db="EMBL/GenBank/DDBJ databases">
        <title>Corynebacterium sp novel species isolated from the respiratory tract of Marmot.</title>
        <authorList>
            <person name="Zhang G."/>
        </authorList>
    </citation>
    <scope>NUCLEOTIDE SEQUENCE [LARGE SCALE GENOMIC DNA]</scope>
    <source>
        <strain evidence="6 7">336</strain>
    </source>
</reference>
<protein>
    <submittedName>
        <fullName evidence="6">Rieske 2Fe-2S domain-containing protein</fullName>
    </submittedName>
</protein>
<keyword evidence="1" id="KW-0001">2Fe-2S</keyword>
<keyword evidence="7" id="KW-1185">Reference proteome</keyword>
<evidence type="ECO:0000256" key="3">
    <source>
        <dbReference type="ARBA" id="ARBA00023004"/>
    </source>
</evidence>
<evidence type="ECO:0000256" key="4">
    <source>
        <dbReference type="ARBA" id="ARBA00023014"/>
    </source>
</evidence>
<dbReference type="SUPFAM" id="SSF50022">
    <property type="entry name" value="ISP domain"/>
    <property type="match status" value="1"/>
</dbReference>
<comment type="caution">
    <text evidence="6">The sequence shown here is derived from an EMBL/GenBank/DDBJ whole genome shotgun (WGS) entry which is preliminary data.</text>
</comment>
<dbReference type="Proteomes" id="UP000436181">
    <property type="component" value="Unassembled WGS sequence"/>
</dbReference>
<keyword evidence="2" id="KW-0479">Metal-binding</keyword>
<proteinExistence type="predicted"/>
<organism evidence="6 7">
    <name type="scientific">Corynebacterium zhongnanshanii</name>
    <dbReference type="NCBI Taxonomy" id="2768834"/>
    <lineage>
        <taxon>Bacteria</taxon>
        <taxon>Bacillati</taxon>
        <taxon>Actinomycetota</taxon>
        <taxon>Actinomycetes</taxon>
        <taxon>Mycobacteriales</taxon>
        <taxon>Corynebacteriaceae</taxon>
        <taxon>Corynebacterium</taxon>
    </lineage>
</organism>
<dbReference type="EMBL" id="WBZJ01000003">
    <property type="protein sequence ID" value="KAB3519896.1"/>
    <property type="molecule type" value="Genomic_DNA"/>
</dbReference>
<evidence type="ECO:0000256" key="2">
    <source>
        <dbReference type="ARBA" id="ARBA00022723"/>
    </source>
</evidence>
<gene>
    <name evidence="6" type="ORF">F8377_08295</name>
</gene>
<keyword evidence="4" id="KW-0411">Iron-sulfur</keyword>
<dbReference type="InterPro" id="IPR036922">
    <property type="entry name" value="Rieske_2Fe-2S_sf"/>
</dbReference>